<dbReference type="InterPro" id="IPR036291">
    <property type="entry name" value="NAD(P)-bd_dom_sf"/>
</dbReference>
<accession>A0A7S4EL21</accession>
<evidence type="ECO:0008006" key="3">
    <source>
        <dbReference type="Google" id="ProtNLM"/>
    </source>
</evidence>
<dbReference type="PANTHER" id="PTHR43157:SF31">
    <property type="entry name" value="PHOSPHATIDYLINOSITOL-GLYCAN BIOSYNTHESIS CLASS F PROTEIN"/>
    <property type="match status" value="1"/>
</dbReference>
<dbReference type="AlphaFoldDB" id="A0A7S4EL21"/>
<dbReference type="EMBL" id="HBIX01019790">
    <property type="protein sequence ID" value="CAE0721230.1"/>
    <property type="molecule type" value="Transcribed_RNA"/>
</dbReference>
<sequence>MMCPYQTTKDGFEMQIGVNHLGHFLLMRLLTPLLVETAKTTKKPSRFVTLSSVAAAKSGMNKGSAPKIDFDDLMFETRDYDEGVAYGQSKFANYLHALEASRRIPSDQLISTSNHPGWVYTPLDQHIAAKMLGTGYIARFVGEAFRKLFMLTGNMIKQVDGAQTSLHCILDDNVESGKFYSQFGIYADDKCKPGGWPMEIPNPNATIEASEKLWEVSEKLVGL</sequence>
<protein>
    <recommendedName>
        <fullName evidence="3">Protochlorophyllide reductase</fullName>
    </recommendedName>
</protein>
<reference evidence="2" key="1">
    <citation type="submission" date="2021-01" db="EMBL/GenBank/DDBJ databases">
        <authorList>
            <person name="Corre E."/>
            <person name="Pelletier E."/>
            <person name="Niang G."/>
            <person name="Scheremetjew M."/>
            <person name="Finn R."/>
            <person name="Kale V."/>
            <person name="Holt S."/>
            <person name="Cochrane G."/>
            <person name="Meng A."/>
            <person name="Brown T."/>
            <person name="Cohen L."/>
        </authorList>
    </citation>
    <scope>NUCLEOTIDE SEQUENCE</scope>
    <source>
        <strain evidence="2">10249 10 AB</strain>
    </source>
</reference>
<dbReference type="GO" id="GO:0016491">
    <property type="term" value="F:oxidoreductase activity"/>
    <property type="evidence" value="ECO:0007669"/>
    <property type="project" value="UniProtKB-KW"/>
</dbReference>
<name>A0A7S4EL21_9STRA</name>
<dbReference type="PANTHER" id="PTHR43157">
    <property type="entry name" value="PHOSPHATIDYLINOSITOL-GLYCAN BIOSYNTHESIS CLASS F PROTEIN-RELATED"/>
    <property type="match status" value="1"/>
</dbReference>
<evidence type="ECO:0000256" key="1">
    <source>
        <dbReference type="ARBA" id="ARBA00023002"/>
    </source>
</evidence>
<organism evidence="2">
    <name type="scientific">Pseudo-nitzschia australis</name>
    <dbReference type="NCBI Taxonomy" id="44445"/>
    <lineage>
        <taxon>Eukaryota</taxon>
        <taxon>Sar</taxon>
        <taxon>Stramenopiles</taxon>
        <taxon>Ochrophyta</taxon>
        <taxon>Bacillariophyta</taxon>
        <taxon>Bacillariophyceae</taxon>
        <taxon>Bacillariophycidae</taxon>
        <taxon>Bacillariales</taxon>
        <taxon>Bacillariaceae</taxon>
        <taxon>Pseudo-nitzschia</taxon>
    </lineage>
</organism>
<proteinExistence type="predicted"/>
<evidence type="ECO:0000313" key="2">
    <source>
        <dbReference type="EMBL" id="CAE0721230.1"/>
    </source>
</evidence>
<gene>
    <name evidence="2" type="ORF">PAUS00366_LOCUS13985</name>
</gene>
<dbReference type="SUPFAM" id="SSF51735">
    <property type="entry name" value="NAD(P)-binding Rossmann-fold domains"/>
    <property type="match status" value="1"/>
</dbReference>
<keyword evidence="1" id="KW-0560">Oxidoreductase</keyword>
<dbReference type="Gene3D" id="3.40.50.720">
    <property type="entry name" value="NAD(P)-binding Rossmann-like Domain"/>
    <property type="match status" value="1"/>
</dbReference>